<feature type="transmembrane region" description="Helical" evidence="2">
    <location>
        <begin position="321"/>
        <end position="340"/>
    </location>
</feature>
<accession>A0ABX2ARP6</accession>
<evidence type="ECO:0000256" key="1">
    <source>
        <dbReference type="SAM" id="Coils"/>
    </source>
</evidence>
<keyword evidence="2" id="KW-0812">Transmembrane</keyword>
<keyword evidence="1" id="KW-0175">Coiled coil</keyword>
<protein>
    <submittedName>
        <fullName evidence="3">Chain-length determining protein</fullName>
    </submittedName>
</protein>
<keyword evidence="2" id="KW-0472">Membrane</keyword>
<name>A0ABX2ARP6_9BACT</name>
<organism evidence="3 4">
    <name type="scientific">Xylanibacter rodentium</name>
    <dbReference type="NCBI Taxonomy" id="2736289"/>
    <lineage>
        <taxon>Bacteria</taxon>
        <taxon>Pseudomonadati</taxon>
        <taxon>Bacteroidota</taxon>
        <taxon>Bacteroidia</taxon>
        <taxon>Bacteroidales</taxon>
        <taxon>Prevotellaceae</taxon>
        <taxon>Xylanibacter</taxon>
    </lineage>
</organism>
<dbReference type="EMBL" id="JABKKE010000003">
    <property type="protein sequence ID" value="NPE13300.1"/>
    <property type="molecule type" value="Genomic_DNA"/>
</dbReference>
<dbReference type="InterPro" id="IPR050445">
    <property type="entry name" value="Bact_polysacc_biosynth/exp"/>
</dbReference>
<dbReference type="PANTHER" id="PTHR32309:SF13">
    <property type="entry name" value="FERRIC ENTEROBACTIN TRANSPORT PROTEIN FEPE"/>
    <property type="match status" value="1"/>
</dbReference>
<keyword evidence="2" id="KW-1133">Transmembrane helix</keyword>
<sequence length="347" mass="39034">MSEVIDIRIILKKILAKKKLFFKALPIAFVMSSVLIVCVPRYYTSSLSLAPEVANSGMEGTLGSIASSFGFDISSMQTNDAISPLLYPDLMEDNGFVVGLFDVKLKSLEGNINTTLYDYYKKHQKTAWWNIPLGWLKSSIAKLTEKEDTTKRGSGNGIEPYILSKTQNDIADAIRANVGISIDKKTAVITISTKAQDPLICKTLADSVKTHLQVFITQYRTNKARIDLDYYEQLADEAKQEYEEARRKYGIYADANTNITLESFRAKQNDLENDMQLKYNTYSTLMTQYQAAKARLQERTPAFTVIKGAAMPVKADGPKRMLFVLGICFMTFIAISVYSIKDMFKLK</sequence>
<evidence type="ECO:0000313" key="3">
    <source>
        <dbReference type="EMBL" id="NPE13300.1"/>
    </source>
</evidence>
<proteinExistence type="predicted"/>
<comment type="caution">
    <text evidence="3">The sequence shown here is derived from an EMBL/GenBank/DDBJ whole genome shotgun (WGS) entry which is preliminary data.</text>
</comment>
<dbReference type="PANTHER" id="PTHR32309">
    <property type="entry name" value="TYROSINE-PROTEIN KINASE"/>
    <property type="match status" value="1"/>
</dbReference>
<dbReference type="Proteomes" id="UP001193734">
    <property type="component" value="Unassembled WGS sequence"/>
</dbReference>
<reference evidence="3 4" key="1">
    <citation type="submission" date="2020-05" db="EMBL/GenBank/DDBJ databases">
        <title>Distinct polysaccharide utilization as determinants for interspecies competition between intestinal Prevotella spp.</title>
        <authorList>
            <person name="Galvez E.J.C."/>
            <person name="Iljazovic A."/>
            <person name="Strowig T."/>
        </authorList>
    </citation>
    <scope>NUCLEOTIDE SEQUENCE [LARGE SCALE GENOMIC DNA]</scope>
    <source>
        <strain evidence="3 4">PROD</strain>
    </source>
</reference>
<evidence type="ECO:0000256" key="2">
    <source>
        <dbReference type="SAM" id="Phobius"/>
    </source>
</evidence>
<gene>
    <name evidence="3" type="ORF">HPS55_02995</name>
</gene>
<feature type="coiled-coil region" evidence="1">
    <location>
        <begin position="228"/>
        <end position="255"/>
    </location>
</feature>
<keyword evidence="4" id="KW-1185">Reference proteome</keyword>
<evidence type="ECO:0000313" key="4">
    <source>
        <dbReference type="Proteomes" id="UP001193734"/>
    </source>
</evidence>
<feature type="transmembrane region" description="Helical" evidence="2">
    <location>
        <begin position="20"/>
        <end position="43"/>
    </location>
</feature>